<evidence type="ECO:0008006" key="4">
    <source>
        <dbReference type="Google" id="ProtNLM"/>
    </source>
</evidence>
<dbReference type="OrthoDB" id="3178004at2"/>
<feature type="transmembrane region" description="Helical" evidence="1">
    <location>
        <begin position="6"/>
        <end position="23"/>
    </location>
</feature>
<name>A0A1Q5Q3X6_9ACTO</name>
<protein>
    <recommendedName>
        <fullName evidence="4">DUF1648 domain-containing protein</fullName>
    </recommendedName>
</protein>
<evidence type="ECO:0000313" key="2">
    <source>
        <dbReference type="EMBL" id="OKL54505.1"/>
    </source>
</evidence>
<feature type="transmembrane region" description="Helical" evidence="1">
    <location>
        <begin position="35"/>
        <end position="55"/>
    </location>
</feature>
<dbReference type="AlphaFoldDB" id="A0A1Q5Q3X6"/>
<evidence type="ECO:0000313" key="3">
    <source>
        <dbReference type="Proteomes" id="UP000185628"/>
    </source>
</evidence>
<feature type="transmembrane region" description="Helical" evidence="1">
    <location>
        <begin position="115"/>
        <end position="135"/>
    </location>
</feature>
<keyword evidence="1" id="KW-0472">Membrane</keyword>
<keyword evidence="1" id="KW-1133">Transmembrane helix</keyword>
<dbReference type="RefSeq" id="WP_073716059.1">
    <property type="nucleotide sequence ID" value="NZ_MQVR01000014.1"/>
</dbReference>
<evidence type="ECO:0000256" key="1">
    <source>
        <dbReference type="SAM" id="Phobius"/>
    </source>
</evidence>
<proteinExistence type="predicted"/>
<feature type="transmembrane region" description="Helical" evidence="1">
    <location>
        <begin position="141"/>
        <end position="163"/>
    </location>
</feature>
<keyword evidence="1" id="KW-0812">Transmembrane</keyword>
<gene>
    <name evidence="2" type="ORF">BSZ39_03800</name>
</gene>
<feature type="transmembrane region" description="Helical" evidence="1">
    <location>
        <begin position="61"/>
        <end position="81"/>
    </location>
</feature>
<reference evidence="3" key="1">
    <citation type="submission" date="2016-12" db="EMBL/GenBank/DDBJ databases">
        <authorList>
            <person name="Meng X."/>
        </authorList>
    </citation>
    <scope>NUCLEOTIDE SEQUENCE [LARGE SCALE GENOMIC DNA]</scope>
    <source>
        <strain evidence="3">DSM 19116</strain>
    </source>
</reference>
<sequence length="265" mass="27490">MWLALILVAPGLLVTALAVYFATAPDRAAGDWRATIGFTVGALSAAAALAIPIALNVENAAIPIGGMLAGIALGFVVFRLLPRPDLRVRPETPLPAGTDGTRVIASGTARPGRTAIIVGWVSGIALAISIVALVLADPSLWWAGALLALTGLALPLIMQPWAVTVTPERVRTATAIPFLSFTHSMSEIASASVRRVDPFGEFCGWGYRANLDGERGVVLFKGDALVLHLAGDRRFVVTTQEAAPLADAIASVLDSSPSGQASPQN</sequence>
<dbReference type="EMBL" id="MQVR01000014">
    <property type="protein sequence ID" value="OKL54505.1"/>
    <property type="molecule type" value="Genomic_DNA"/>
</dbReference>
<accession>A0A1Q5Q3X6</accession>
<organism evidence="2 3">
    <name type="scientific">Bowdeniella nasicola</name>
    <dbReference type="NCBI Taxonomy" id="208480"/>
    <lineage>
        <taxon>Bacteria</taxon>
        <taxon>Bacillati</taxon>
        <taxon>Actinomycetota</taxon>
        <taxon>Actinomycetes</taxon>
        <taxon>Actinomycetales</taxon>
        <taxon>Actinomycetaceae</taxon>
        <taxon>Bowdeniella</taxon>
    </lineage>
</organism>
<dbReference type="Proteomes" id="UP000185628">
    <property type="component" value="Unassembled WGS sequence"/>
</dbReference>
<comment type="caution">
    <text evidence="2">The sequence shown here is derived from an EMBL/GenBank/DDBJ whole genome shotgun (WGS) entry which is preliminary data.</text>
</comment>
<keyword evidence="3" id="KW-1185">Reference proteome</keyword>